<dbReference type="EMBL" id="JNBY01000089">
    <property type="protein sequence ID" value="KDN84929.1"/>
    <property type="molecule type" value="Genomic_DNA"/>
</dbReference>
<comment type="caution">
    <text evidence="1">The sequence shown here is derived from an EMBL/GenBank/DDBJ whole genome shotgun (WGS) entry which is preliminary data.</text>
</comment>
<organism evidence="1 2">
    <name type="scientific">Kitasatospora cheerisanensis KCTC 2395</name>
    <dbReference type="NCBI Taxonomy" id="1348663"/>
    <lineage>
        <taxon>Bacteria</taxon>
        <taxon>Bacillati</taxon>
        <taxon>Actinomycetota</taxon>
        <taxon>Actinomycetes</taxon>
        <taxon>Kitasatosporales</taxon>
        <taxon>Streptomycetaceae</taxon>
        <taxon>Kitasatospora</taxon>
    </lineage>
</organism>
<protein>
    <submittedName>
        <fullName evidence="1">Uncharacterized protein</fullName>
    </submittedName>
</protein>
<dbReference type="AlphaFoldDB" id="A0A066YY60"/>
<reference evidence="1 2" key="1">
    <citation type="submission" date="2014-05" db="EMBL/GenBank/DDBJ databases">
        <title>Draft Genome Sequence of Kitasatospora cheerisanensis KCTC 2395.</title>
        <authorList>
            <person name="Nam D.H."/>
        </authorList>
    </citation>
    <scope>NUCLEOTIDE SEQUENCE [LARGE SCALE GENOMIC DNA]</scope>
    <source>
        <strain evidence="1 2">KCTC 2395</strain>
    </source>
</reference>
<dbReference type="OrthoDB" id="4460129at2"/>
<gene>
    <name evidence="1" type="ORF">KCH_34560</name>
</gene>
<evidence type="ECO:0000313" key="1">
    <source>
        <dbReference type="EMBL" id="KDN84929.1"/>
    </source>
</evidence>
<dbReference type="Proteomes" id="UP000027178">
    <property type="component" value="Unassembled WGS sequence"/>
</dbReference>
<dbReference type="RefSeq" id="WP_035863717.1">
    <property type="nucleotide sequence ID" value="NZ_KK853997.1"/>
</dbReference>
<keyword evidence="2" id="KW-1185">Reference proteome</keyword>
<name>A0A066YY60_9ACTN</name>
<accession>A0A066YY60</accession>
<dbReference type="PATRIC" id="fig|1348663.4.peg.3325"/>
<evidence type="ECO:0000313" key="2">
    <source>
        <dbReference type="Proteomes" id="UP000027178"/>
    </source>
</evidence>
<dbReference type="HOGENOM" id="CLU_083331_0_0_11"/>
<sequence length="208" mass="22643">MTPTAQDYAWLHDSPWFGQCHRDGYSLTLVRGRTPQQVLDTIGAVPQGAGDGFDDFLDCQQELLEWVDDYQDASFTAAAVTVPGHGGDWTLLLALDSGVGVGRHLPALSAGGATVTCDSNGGKPIHQFHHYRDGELLTSFEHPEWAHGSTPRALDQLLREVGWYTEPVAGPHSAFYALAERLTGVRITEETVRDAEFVLGVVPDEDAD</sequence>
<dbReference type="InterPro" id="IPR045592">
    <property type="entry name" value="DUF6461"/>
</dbReference>
<dbReference type="eggNOG" id="ENOG50340CM">
    <property type="taxonomic scope" value="Bacteria"/>
</dbReference>
<dbReference type="Pfam" id="PF20062">
    <property type="entry name" value="DUF6461"/>
    <property type="match status" value="1"/>
</dbReference>
<proteinExistence type="predicted"/>